<reference evidence="4" key="1">
    <citation type="submission" date="2017-09" db="EMBL/GenBank/DDBJ databases">
        <authorList>
            <person name="Varghese N."/>
            <person name="Submissions S."/>
        </authorList>
    </citation>
    <scope>NUCLEOTIDE SEQUENCE [LARGE SCALE GENOMIC DNA]</scope>
    <source>
        <strain evidence="4">CGMCC 4.6857</strain>
    </source>
</reference>
<keyword evidence="2" id="KW-0472">Membrane</keyword>
<keyword evidence="4" id="KW-1185">Reference proteome</keyword>
<evidence type="ECO:0000313" key="3">
    <source>
        <dbReference type="EMBL" id="SNY48628.1"/>
    </source>
</evidence>
<sequence>MSPRRRPTGHRAVPRRRDDAPPLDGLDTGGRRKEVLSSAAVILAGVLLVIGFGFVATRAMVHKDEALPPVDPPAPALGDLRLPSAGTGLIPLGSASPSPSPTPPKSPVFRSPTADPGSVRITQAEVPATVDLTAEGKADWVHWGLNGTFSLERAAGGGFKILEGAPTAPRFRHELSPQRFSWNGGSPVAVSPGTTTGIRTCGKGNGFTLSVPAGPAPRTLRLYVGSLAARGKLTARLSTGTAGGSIVLDQRTGALRTAVLTVAYHAPKSGQMQLNWTTDATYGKGCGGVALEAATLR</sequence>
<gene>
    <name evidence="3" type="ORF">SAMN05421748_10958</name>
</gene>
<accession>A0A285IKY8</accession>
<keyword evidence="2" id="KW-1133">Transmembrane helix</keyword>
<feature type="transmembrane region" description="Helical" evidence="2">
    <location>
        <begin position="35"/>
        <end position="56"/>
    </location>
</feature>
<dbReference type="Proteomes" id="UP000219612">
    <property type="component" value="Unassembled WGS sequence"/>
</dbReference>
<evidence type="ECO:0000313" key="4">
    <source>
        <dbReference type="Proteomes" id="UP000219612"/>
    </source>
</evidence>
<feature type="compositionally biased region" description="Basic residues" evidence="1">
    <location>
        <begin position="1"/>
        <end position="14"/>
    </location>
</feature>
<name>A0A285IKY8_9ACTN</name>
<feature type="region of interest" description="Disordered" evidence="1">
    <location>
        <begin position="66"/>
        <end position="119"/>
    </location>
</feature>
<protein>
    <submittedName>
        <fullName evidence="3">Uncharacterized protein</fullName>
    </submittedName>
</protein>
<dbReference type="EMBL" id="OBDY01000009">
    <property type="protein sequence ID" value="SNY48628.1"/>
    <property type="molecule type" value="Genomic_DNA"/>
</dbReference>
<proteinExistence type="predicted"/>
<organism evidence="3 4">
    <name type="scientific">Paractinoplanes atraurantiacus</name>
    <dbReference type="NCBI Taxonomy" id="1036182"/>
    <lineage>
        <taxon>Bacteria</taxon>
        <taxon>Bacillati</taxon>
        <taxon>Actinomycetota</taxon>
        <taxon>Actinomycetes</taxon>
        <taxon>Micromonosporales</taxon>
        <taxon>Micromonosporaceae</taxon>
        <taxon>Paractinoplanes</taxon>
    </lineage>
</organism>
<evidence type="ECO:0000256" key="2">
    <source>
        <dbReference type="SAM" id="Phobius"/>
    </source>
</evidence>
<feature type="region of interest" description="Disordered" evidence="1">
    <location>
        <begin position="1"/>
        <end position="30"/>
    </location>
</feature>
<evidence type="ECO:0000256" key="1">
    <source>
        <dbReference type="SAM" id="MobiDB-lite"/>
    </source>
</evidence>
<dbReference type="RefSeq" id="WP_245923254.1">
    <property type="nucleotide sequence ID" value="NZ_OBDY01000009.1"/>
</dbReference>
<dbReference type="AlphaFoldDB" id="A0A285IKY8"/>
<keyword evidence="2" id="KW-0812">Transmembrane</keyword>